<dbReference type="AlphaFoldDB" id="A0A0D2NSY2"/>
<evidence type="ECO:0000313" key="2">
    <source>
        <dbReference type="EMBL" id="KJA21994.1"/>
    </source>
</evidence>
<reference evidence="3" key="1">
    <citation type="submission" date="2014-04" db="EMBL/GenBank/DDBJ databases">
        <title>Evolutionary Origins and Diversification of the Mycorrhizal Mutualists.</title>
        <authorList>
            <consortium name="DOE Joint Genome Institute"/>
            <consortium name="Mycorrhizal Genomics Consortium"/>
            <person name="Kohler A."/>
            <person name="Kuo A."/>
            <person name="Nagy L.G."/>
            <person name="Floudas D."/>
            <person name="Copeland A."/>
            <person name="Barry K.W."/>
            <person name="Cichocki N."/>
            <person name="Veneault-Fourrey C."/>
            <person name="LaButti K."/>
            <person name="Lindquist E.A."/>
            <person name="Lipzen A."/>
            <person name="Lundell T."/>
            <person name="Morin E."/>
            <person name="Murat C."/>
            <person name="Riley R."/>
            <person name="Ohm R."/>
            <person name="Sun H."/>
            <person name="Tunlid A."/>
            <person name="Henrissat B."/>
            <person name="Grigoriev I.V."/>
            <person name="Hibbett D.S."/>
            <person name="Martin F."/>
        </authorList>
    </citation>
    <scope>NUCLEOTIDE SEQUENCE [LARGE SCALE GENOMIC DNA]</scope>
    <source>
        <strain evidence="3">FD-334 SS-4</strain>
    </source>
</reference>
<keyword evidence="3" id="KW-1185">Reference proteome</keyword>
<feature type="domain" description="Ubiquitin-like" evidence="1">
    <location>
        <begin position="23"/>
        <end position="101"/>
    </location>
</feature>
<dbReference type="Gene3D" id="3.10.20.90">
    <property type="entry name" value="Phosphatidylinositol 3-kinase Catalytic Subunit, Chain A, domain 1"/>
    <property type="match status" value="1"/>
</dbReference>
<dbReference type="InterPro" id="IPR000626">
    <property type="entry name" value="Ubiquitin-like_dom"/>
</dbReference>
<dbReference type="Proteomes" id="UP000054270">
    <property type="component" value="Unassembled WGS sequence"/>
</dbReference>
<dbReference type="SUPFAM" id="SSF54236">
    <property type="entry name" value="Ubiquitin-like"/>
    <property type="match status" value="1"/>
</dbReference>
<gene>
    <name evidence="2" type="ORF">HYPSUDRAFT_55120</name>
</gene>
<dbReference type="EMBL" id="KN817553">
    <property type="protein sequence ID" value="KJA21994.1"/>
    <property type="molecule type" value="Genomic_DNA"/>
</dbReference>
<dbReference type="PANTHER" id="PTHR10562">
    <property type="entry name" value="SMALL UBIQUITIN-RELATED MODIFIER"/>
    <property type="match status" value="1"/>
</dbReference>
<organism evidence="2 3">
    <name type="scientific">Hypholoma sublateritium (strain FD-334 SS-4)</name>
    <dbReference type="NCBI Taxonomy" id="945553"/>
    <lineage>
        <taxon>Eukaryota</taxon>
        <taxon>Fungi</taxon>
        <taxon>Dikarya</taxon>
        <taxon>Basidiomycota</taxon>
        <taxon>Agaricomycotina</taxon>
        <taxon>Agaricomycetes</taxon>
        <taxon>Agaricomycetidae</taxon>
        <taxon>Agaricales</taxon>
        <taxon>Agaricineae</taxon>
        <taxon>Strophariaceae</taxon>
        <taxon>Hypholoma</taxon>
    </lineage>
</organism>
<accession>A0A0D2NSY2</accession>
<dbReference type="OrthoDB" id="442921at2759"/>
<name>A0A0D2NSY2_HYPSF</name>
<dbReference type="SMART" id="SM00213">
    <property type="entry name" value="UBQ"/>
    <property type="match status" value="1"/>
</dbReference>
<dbReference type="Pfam" id="PF11976">
    <property type="entry name" value="Rad60-SLD"/>
    <property type="match status" value="1"/>
</dbReference>
<dbReference type="PROSITE" id="PS50053">
    <property type="entry name" value="UBIQUITIN_2"/>
    <property type="match status" value="1"/>
</dbReference>
<dbReference type="InterPro" id="IPR029071">
    <property type="entry name" value="Ubiquitin-like_domsf"/>
</dbReference>
<evidence type="ECO:0000259" key="1">
    <source>
        <dbReference type="PROSITE" id="PS50053"/>
    </source>
</evidence>
<dbReference type="STRING" id="945553.A0A0D2NSY2"/>
<evidence type="ECO:0000313" key="3">
    <source>
        <dbReference type="Proteomes" id="UP000054270"/>
    </source>
</evidence>
<dbReference type="InterPro" id="IPR022617">
    <property type="entry name" value="Rad60/SUMO-like_dom"/>
</dbReference>
<sequence length="116" mass="13382">MSGEEQQLTLSKDPELKVENANAKITIKILSSTGDQDFFKVERSTGLSNFLGAHYSREVGKDISRIRFLYDGARIQHDDTPSSLNMEDYDTIEVLVEPYSSLFRGWRMLQPFAYYY</sequence>
<dbReference type="OMA" id="HEIFTNQ"/>
<protein>
    <recommendedName>
        <fullName evidence="1">Ubiquitin-like domain-containing protein</fullName>
    </recommendedName>
</protein>
<proteinExistence type="predicted"/>